<organism evidence="3 4">
    <name type="scientific">Frankia torreyi</name>
    <dbReference type="NCBI Taxonomy" id="1856"/>
    <lineage>
        <taxon>Bacteria</taxon>
        <taxon>Bacillati</taxon>
        <taxon>Actinomycetota</taxon>
        <taxon>Actinomycetes</taxon>
        <taxon>Frankiales</taxon>
        <taxon>Frankiaceae</taxon>
        <taxon>Frankia</taxon>
    </lineage>
</organism>
<dbReference type="EMBL" id="JYFN01000020">
    <property type="protein sequence ID" value="KJE22796.1"/>
    <property type="molecule type" value="Genomic_DNA"/>
</dbReference>
<dbReference type="InterPro" id="IPR013216">
    <property type="entry name" value="Methyltransf_11"/>
</dbReference>
<reference evidence="3 4" key="2">
    <citation type="journal article" date="2016" name="Genome Announc.">
        <title>Permanent Draft Genome Sequences for Two Variants of Frankia sp. Strain CpI1, the First Frankia Strain Isolated from Root Nodules of Comptonia peregrina.</title>
        <authorList>
            <person name="Oshone R."/>
            <person name="Hurst S.G.IV."/>
            <person name="Abebe-Akele F."/>
            <person name="Simpson S."/>
            <person name="Morris K."/>
            <person name="Thomas W.K."/>
            <person name="Tisa L.S."/>
        </authorList>
    </citation>
    <scope>NUCLEOTIDE SEQUENCE [LARGE SCALE GENOMIC DNA]</scope>
    <source>
        <strain evidence="4">CpI1-S</strain>
    </source>
</reference>
<dbReference type="GO" id="GO:0032259">
    <property type="term" value="P:methylation"/>
    <property type="evidence" value="ECO:0007669"/>
    <property type="project" value="UniProtKB-KW"/>
</dbReference>
<keyword evidence="1 3" id="KW-0808">Transferase</keyword>
<keyword evidence="4" id="KW-1185">Reference proteome</keyword>
<evidence type="ECO:0000259" key="2">
    <source>
        <dbReference type="Pfam" id="PF08241"/>
    </source>
</evidence>
<dbReference type="InterPro" id="IPR029063">
    <property type="entry name" value="SAM-dependent_MTases_sf"/>
</dbReference>
<feature type="domain" description="Methyltransferase type 11" evidence="2">
    <location>
        <begin position="21"/>
        <end position="114"/>
    </location>
</feature>
<dbReference type="SUPFAM" id="SSF53335">
    <property type="entry name" value="S-adenosyl-L-methionine-dependent methyltransferases"/>
    <property type="match status" value="1"/>
</dbReference>
<protein>
    <submittedName>
        <fullName evidence="3">Methyltransferase family protein</fullName>
    </submittedName>
</protein>
<evidence type="ECO:0000256" key="1">
    <source>
        <dbReference type="ARBA" id="ARBA00022679"/>
    </source>
</evidence>
<dbReference type="GO" id="GO:0008757">
    <property type="term" value="F:S-adenosylmethionine-dependent methyltransferase activity"/>
    <property type="evidence" value="ECO:0007669"/>
    <property type="project" value="InterPro"/>
</dbReference>
<gene>
    <name evidence="3" type="ORF">FF36_02975</name>
</gene>
<evidence type="ECO:0000313" key="4">
    <source>
        <dbReference type="Proteomes" id="UP000032545"/>
    </source>
</evidence>
<dbReference type="AlphaFoldDB" id="A0A0D8BF82"/>
<dbReference type="Pfam" id="PF08241">
    <property type="entry name" value="Methyltransf_11"/>
    <property type="match status" value="1"/>
</dbReference>
<accession>A0A0D8BF82</accession>
<reference evidence="4" key="1">
    <citation type="submission" date="2015-02" db="EMBL/GenBank/DDBJ databases">
        <title>Draft Genome of Frankia sp. CpI1-S.</title>
        <authorList>
            <person name="Oshone R.T."/>
            <person name="Ngom M."/>
            <person name="Ghodhbane-Gtari F."/>
            <person name="Gtari M."/>
            <person name="Morris K."/>
            <person name="Thomas K."/>
            <person name="Sen A."/>
            <person name="Tisa L.S."/>
        </authorList>
    </citation>
    <scope>NUCLEOTIDE SEQUENCE [LARGE SCALE GENOMIC DNA]</scope>
    <source>
        <strain evidence="4">CpI1-S</strain>
    </source>
</reference>
<dbReference type="RefSeq" id="WP_052681123.1">
    <property type="nucleotide sequence ID" value="NZ_JYFN01000020.1"/>
</dbReference>
<dbReference type="Gene3D" id="3.40.50.150">
    <property type="entry name" value="Vaccinia Virus protein VP39"/>
    <property type="match status" value="1"/>
</dbReference>
<dbReference type="PATRIC" id="fig|1502723.3.peg.2119"/>
<name>A0A0D8BF82_9ACTN</name>
<comment type="caution">
    <text evidence="3">The sequence shown here is derived from an EMBL/GenBank/DDBJ whole genome shotgun (WGS) entry which is preliminary data.</text>
</comment>
<dbReference type="CDD" id="cd02440">
    <property type="entry name" value="AdoMet_MTases"/>
    <property type="match status" value="1"/>
</dbReference>
<sequence>MIVVHEQIAQLASPAPGSIVVDAGAGSGRTLAAIGGMAPRARLIAIDLDGEKLASAMATVPNLTAIRADLAGPLPIADRQVDVVISTNTLECLVDPSAALVEMARILRPTGVAVLAHTDFETIVVTASDRELSRRVLRTYADLPVPYLYMQATDAQLGRRLSGLVRRGPLRHESVQAHTRVVSSLAPCFALRILLRRPAPVILFSGHGG</sequence>
<keyword evidence="3" id="KW-0489">Methyltransferase</keyword>
<dbReference type="OrthoDB" id="3636702at2"/>
<evidence type="ECO:0000313" key="3">
    <source>
        <dbReference type="EMBL" id="KJE22796.1"/>
    </source>
</evidence>
<dbReference type="Proteomes" id="UP000032545">
    <property type="component" value="Unassembled WGS sequence"/>
</dbReference>
<dbReference type="PANTHER" id="PTHR43861:SF3">
    <property type="entry name" value="PUTATIVE (AFU_ORTHOLOGUE AFUA_2G14390)-RELATED"/>
    <property type="match status" value="1"/>
</dbReference>
<proteinExistence type="predicted"/>
<dbReference type="PANTHER" id="PTHR43861">
    <property type="entry name" value="TRANS-ACONITATE 2-METHYLTRANSFERASE-RELATED"/>
    <property type="match status" value="1"/>
</dbReference>